<keyword evidence="1" id="KW-0805">Transcription regulation</keyword>
<dbReference type="InterPro" id="IPR004111">
    <property type="entry name" value="Repressor_TetR_C"/>
</dbReference>
<reference evidence="4 5" key="1">
    <citation type="submission" date="2016-07" db="EMBL/GenBank/DDBJ databases">
        <authorList>
            <person name="Sutton G."/>
            <person name="Brinkac L."/>
            <person name="Sanka R."/>
            <person name="Adams M."/>
            <person name="Lau E."/>
            <person name="Kumar A."/>
            <person name="Macaden R."/>
        </authorList>
    </citation>
    <scope>NUCLEOTIDE SEQUENCE [LARGE SCALE GENOMIC DNA]</scope>
    <source>
        <strain evidence="4 5">GA-0871</strain>
    </source>
</reference>
<dbReference type="SUPFAM" id="SSF46689">
    <property type="entry name" value="Homeodomain-like"/>
    <property type="match status" value="1"/>
</dbReference>
<dbReference type="InterPro" id="IPR009057">
    <property type="entry name" value="Homeodomain-like_sf"/>
</dbReference>
<name>A0ABD6QCI0_MYCFO</name>
<evidence type="ECO:0000256" key="2">
    <source>
        <dbReference type="ARBA" id="ARBA00023163"/>
    </source>
</evidence>
<dbReference type="Gene3D" id="1.10.357.10">
    <property type="entry name" value="Tetracycline Repressor, domain 2"/>
    <property type="match status" value="1"/>
</dbReference>
<dbReference type="AlphaFoldDB" id="A0ABD6QCI0"/>
<organism evidence="4 5">
    <name type="scientific">Mycolicibacterium fortuitum</name>
    <name type="common">Mycobacterium fortuitum</name>
    <dbReference type="NCBI Taxonomy" id="1766"/>
    <lineage>
        <taxon>Bacteria</taxon>
        <taxon>Bacillati</taxon>
        <taxon>Actinomycetota</taxon>
        <taxon>Actinomycetes</taxon>
        <taxon>Mycobacteriales</taxon>
        <taxon>Mycobacteriaceae</taxon>
        <taxon>Mycolicibacterium</taxon>
    </lineage>
</organism>
<dbReference type="Gene3D" id="1.10.10.60">
    <property type="entry name" value="Homeodomain-like"/>
    <property type="match status" value="1"/>
</dbReference>
<evidence type="ECO:0000313" key="5">
    <source>
        <dbReference type="Proteomes" id="UP000187001"/>
    </source>
</evidence>
<proteinExistence type="predicted"/>
<keyword evidence="2" id="KW-0804">Transcription</keyword>
<dbReference type="InterPro" id="IPR036271">
    <property type="entry name" value="Tet_transcr_reg_TetR-rel_C_sf"/>
</dbReference>
<comment type="caution">
    <text evidence="4">The sequence shown here is derived from an EMBL/GenBank/DDBJ whole genome shotgun (WGS) entry which is preliminary data.</text>
</comment>
<sequence>MRRLARDLGISPMAAYRHVANKDELLRLAAGHVVHDIQPARDGADWAAVLQEFFEAVYDRLIRYPGMARLYGTDTFLSETVYAVAEPVFAALLAAGFTAEQAVSAFIACGSLVIGGALLGTGAPTDTSSSLTVSADCYPNVARVLQELSSRQTKARIIDGLEHTIRGYSDQLRVDMFR</sequence>
<evidence type="ECO:0000259" key="3">
    <source>
        <dbReference type="Pfam" id="PF02909"/>
    </source>
</evidence>
<dbReference type="SUPFAM" id="SSF48498">
    <property type="entry name" value="Tetracyclin repressor-like, C-terminal domain"/>
    <property type="match status" value="1"/>
</dbReference>
<gene>
    <name evidence="4" type="ORF">A5742_14715</name>
</gene>
<dbReference type="Proteomes" id="UP000187001">
    <property type="component" value="Unassembled WGS sequence"/>
</dbReference>
<protein>
    <recommendedName>
        <fullName evidence="3">Tetracycline repressor TetR C-terminal domain-containing protein</fullName>
    </recommendedName>
</protein>
<evidence type="ECO:0000256" key="1">
    <source>
        <dbReference type="ARBA" id="ARBA00023015"/>
    </source>
</evidence>
<dbReference type="EMBL" id="MBER01000181">
    <property type="protein sequence ID" value="OMC33142.1"/>
    <property type="molecule type" value="Genomic_DNA"/>
</dbReference>
<evidence type="ECO:0000313" key="4">
    <source>
        <dbReference type="EMBL" id="OMC33142.1"/>
    </source>
</evidence>
<dbReference type="Pfam" id="PF02909">
    <property type="entry name" value="TetR_C_1"/>
    <property type="match status" value="1"/>
</dbReference>
<feature type="domain" description="Tetracycline repressor TetR C-terminal" evidence="3">
    <location>
        <begin position="39"/>
        <end position="119"/>
    </location>
</feature>
<accession>A0ABD6QCI0</accession>